<feature type="coiled-coil region" evidence="1">
    <location>
        <begin position="149"/>
        <end position="176"/>
    </location>
</feature>
<accession>A0A918JLJ9</accession>
<evidence type="ECO:0000256" key="1">
    <source>
        <dbReference type="SAM" id="Coils"/>
    </source>
</evidence>
<sequence>MSNSSRYLGNITTLDRLRIPKLHRVVCSIIAILLVATAAVLWFTPWTQTAFGTGTVDSLNPFERTQAISALTSGQIKQWHVREGMQVKKGEPIVTLIDIDAERLDKLQAQLAATSARYEADSAAVANARSNLERQQSLLEQGLVSPKAVETAEIKMQELKAKAAKSEADINSVSMTLSRQATQTKVAPSDGTIVSLLSGGGSTFVKEGDILARFIPSGVTRTVRISVSGLDAPLVQPGSKVRLQFEGWPVIQFSGWPGTAVGTFGGVVVYVEPVADATGRFQVWVSRDESDIPWPDENSVRLGSRVQAWVLLEEVRLGYELWRQLNNFPPKPTAPVKAQNGALSK</sequence>
<dbReference type="PANTHER" id="PTHR30469">
    <property type="entry name" value="MULTIDRUG RESISTANCE PROTEIN MDTA"/>
    <property type="match status" value="1"/>
</dbReference>
<dbReference type="AlphaFoldDB" id="A0A918JLJ9"/>
<feature type="transmembrane region" description="Helical" evidence="2">
    <location>
        <begin position="25"/>
        <end position="43"/>
    </location>
</feature>
<dbReference type="Proteomes" id="UP000631300">
    <property type="component" value="Unassembled WGS sequence"/>
</dbReference>
<keyword evidence="2" id="KW-0472">Membrane</keyword>
<dbReference type="Gene3D" id="1.10.287.470">
    <property type="entry name" value="Helix hairpin bin"/>
    <property type="match status" value="1"/>
</dbReference>
<dbReference type="Gene3D" id="2.40.50.100">
    <property type="match status" value="1"/>
</dbReference>
<protein>
    <submittedName>
        <fullName evidence="3">Membrane protein</fullName>
    </submittedName>
</protein>
<dbReference type="GO" id="GO:0015562">
    <property type="term" value="F:efflux transmembrane transporter activity"/>
    <property type="evidence" value="ECO:0007669"/>
    <property type="project" value="TreeGrafter"/>
</dbReference>
<keyword evidence="4" id="KW-1185">Reference proteome</keyword>
<reference evidence="3" key="1">
    <citation type="journal article" date="2014" name="Int. J. Syst. Evol. Microbiol.">
        <title>Complete genome sequence of Corynebacterium casei LMG S-19264T (=DSM 44701T), isolated from a smear-ripened cheese.</title>
        <authorList>
            <consortium name="US DOE Joint Genome Institute (JGI-PGF)"/>
            <person name="Walter F."/>
            <person name="Albersmeier A."/>
            <person name="Kalinowski J."/>
            <person name="Ruckert C."/>
        </authorList>
    </citation>
    <scope>NUCLEOTIDE SEQUENCE</scope>
    <source>
        <strain evidence="3">KCTC 22164</strain>
    </source>
</reference>
<keyword evidence="2" id="KW-1133">Transmembrane helix</keyword>
<dbReference type="GO" id="GO:1990281">
    <property type="term" value="C:efflux pump complex"/>
    <property type="evidence" value="ECO:0007669"/>
    <property type="project" value="TreeGrafter"/>
</dbReference>
<keyword evidence="2" id="KW-0812">Transmembrane</keyword>
<dbReference type="PANTHER" id="PTHR30469:SF15">
    <property type="entry name" value="HLYD FAMILY OF SECRETION PROTEINS"/>
    <property type="match status" value="1"/>
</dbReference>
<evidence type="ECO:0000313" key="4">
    <source>
        <dbReference type="Proteomes" id="UP000631300"/>
    </source>
</evidence>
<dbReference type="EMBL" id="BMXP01000003">
    <property type="protein sequence ID" value="GGW82176.1"/>
    <property type="molecule type" value="Genomic_DNA"/>
</dbReference>
<reference evidence="3" key="2">
    <citation type="submission" date="2020-09" db="EMBL/GenBank/DDBJ databases">
        <authorList>
            <person name="Sun Q."/>
            <person name="Kim S."/>
        </authorList>
    </citation>
    <scope>NUCLEOTIDE SEQUENCE</scope>
    <source>
        <strain evidence="3">KCTC 22164</strain>
    </source>
</reference>
<gene>
    <name evidence="3" type="ORF">GCM10007391_13970</name>
</gene>
<dbReference type="RefSeq" id="WP_189404783.1">
    <property type="nucleotide sequence ID" value="NZ_BMXP01000003.1"/>
</dbReference>
<organism evidence="3 4">
    <name type="scientific">Alteromonas halophila</name>
    <dbReference type="NCBI Taxonomy" id="516698"/>
    <lineage>
        <taxon>Bacteria</taxon>
        <taxon>Pseudomonadati</taxon>
        <taxon>Pseudomonadota</taxon>
        <taxon>Gammaproteobacteria</taxon>
        <taxon>Alteromonadales</taxon>
        <taxon>Alteromonadaceae</taxon>
        <taxon>Alteromonas/Salinimonas group</taxon>
        <taxon>Alteromonas</taxon>
    </lineage>
</organism>
<evidence type="ECO:0000313" key="3">
    <source>
        <dbReference type="EMBL" id="GGW82176.1"/>
    </source>
</evidence>
<proteinExistence type="predicted"/>
<dbReference type="SUPFAM" id="SSF111369">
    <property type="entry name" value="HlyD-like secretion proteins"/>
    <property type="match status" value="1"/>
</dbReference>
<evidence type="ECO:0000256" key="2">
    <source>
        <dbReference type="SAM" id="Phobius"/>
    </source>
</evidence>
<comment type="caution">
    <text evidence="3">The sequence shown here is derived from an EMBL/GenBank/DDBJ whole genome shotgun (WGS) entry which is preliminary data.</text>
</comment>
<keyword evidence="1" id="KW-0175">Coiled coil</keyword>
<name>A0A918JLJ9_9ALTE</name>